<accession>A0A9D4RC40</accession>
<proteinExistence type="predicted"/>
<evidence type="ECO:0000313" key="1">
    <source>
        <dbReference type="EMBL" id="KAH3860865.1"/>
    </source>
</evidence>
<reference evidence="1" key="2">
    <citation type="submission" date="2020-11" db="EMBL/GenBank/DDBJ databases">
        <authorList>
            <person name="McCartney M.A."/>
            <person name="Auch B."/>
            <person name="Kono T."/>
            <person name="Mallez S."/>
            <person name="Becker A."/>
            <person name="Gohl D.M."/>
            <person name="Silverstein K.A.T."/>
            <person name="Koren S."/>
            <person name="Bechman K.B."/>
            <person name="Herman A."/>
            <person name="Abrahante J.E."/>
            <person name="Garbe J."/>
        </authorList>
    </citation>
    <scope>NUCLEOTIDE SEQUENCE</scope>
    <source>
        <strain evidence="1">Duluth1</strain>
        <tissue evidence="1">Whole animal</tissue>
    </source>
</reference>
<organism evidence="1 2">
    <name type="scientific">Dreissena polymorpha</name>
    <name type="common">Zebra mussel</name>
    <name type="synonym">Mytilus polymorpha</name>
    <dbReference type="NCBI Taxonomy" id="45954"/>
    <lineage>
        <taxon>Eukaryota</taxon>
        <taxon>Metazoa</taxon>
        <taxon>Spiralia</taxon>
        <taxon>Lophotrochozoa</taxon>
        <taxon>Mollusca</taxon>
        <taxon>Bivalvia</taxon>
        <taxon>Autobranchia</taxon>
        <taxon>Heteroconchia</taxon>
        <taxon>Euheterodonta</taxon>
        <taxon>Imparidentia</taxon>
        <taxon>Neoheterodontei</taxon>
        <taxon>Myida</taxon>
        <taxon>Dreissenoidea</taxon>
        <taxon>Dreissenidae</taxon>
        <taxon>Dreissena</taxon>
    </lineage>
</organism>
<sequence length="74" mass="8710">MREVSFLRFSPLLAENVPLDCVDERVLEKMRQDTKSYIKTPEHFNRIKRVASVLKAGPYVKPDFWEDKKLMLVG</sequence>
<comment type="caution">
    <text evidence="1">The sequence shown here is derived from an EMBL/GenBank/DDBJ whole genome shotgun (WGS) entry which is preliminary data.</text>
</comment>
<protein>
    <submittedName>
        <fullName evidence="1">Uncharacterized protein</fullName>
    </submittedName>
</protein>
<dbReference type="AlphaFoldDB" id="A0A9D4RC40"/>
<name>A0A9D4RC40_DREPO</name>
<dbReference type="EMBL" id="JAIWYP010000002">
    <property type="protein sequence ID" value="KAH3860865.1"/>
    <property type="molecule type" value="Genomic_DNA"/>
</dbReference>
<reference evidence="1" key="1">
    <citation type="journal article" date="2019" name="bioRxiv">
        <title>The Genome of the Zebra Mussel, Dreissena polymorpha: A Resource for Invasive Species Research.</title>
        <authorList>
            <person name="McCartney M.A."/>
            <person name="Auch B."/>
            <person name="Kono T."/>
            <person name="Mallez S."/>
            <person name="Zhang Y."/>
            <person name="Obille A."/>
            <person name="Becker A."/>
            <person name="Abrahante J.E."/>
            <person name="Garbe J."/>
            <person name="Badalamenti J.P."/>
            <person name="Herman A."/>
            <person name="Mangelson H."/>
            <person name="Liachko I."/>
            <person name="Sullivan S."/>
            <person name="Sone E.D."/>
            <person name="Koren S."/>
            <person name="Silverstein K.A.T."/>
            <person name="Beckman K.B."/>
            <person name="Gohl D.M."/>
        </authorList>
    </citation>
    <scope>NUCLEOTIDE SEQUENCE</scope>
    <source>
        <strain evidence="1">Duluth1</strain>
        <tissue evidence="1">Whole animal</tissue>
    </source>
</reference>
<dbReference type="Proteomes" id="UP000828390">
    <property type="component" value="Unassembled WGS sequence"/>
</dbReference>
<gene>
    <name evidence="1" type="ORF">DPMN_023788</name>
</gene>
<keyword evidence="2" id="KW-1185">Reference proteome</keyword>
<evidence type="ECO:0000313" key="2">
    <source>
        <dbReference type="Proteomes" id="UP000828390"/>
    </source>
</evidence>